<dbReference type="EMBL" id="AP012489">
    <property type="protein sequence ID" value="BAN90241.1"/>
    <property type="molecule type" value="Genomic_DNA"/>
</dbReference>
<feature type="transmembrane region" description="Helical" evidence="1">
    <location>
        <begin position="130"/>
        <end position="150"/>
    </location>
</feature>
<evidence type="ECO:0000313" key="2">
    <source>
        <dbReference type="EMBL" id="BAN90241.1"/>
    </source>
</evidence>
<dbReference type="GeneID" id="17110161"/>
<organism evidence="2 3">
    <name type="scientific">Aeropyrum camini SY1 = JCM 12091</name>
    <dbReference type="NCBI Taxonomy" id="1198449"/>
    <lineage>
        <taxon>Archaea</taxon>
        <taxon>Thermoproteota</taxon>
        <taxon>Thermoprotei</taxon>
        <taxon>Desulfurococcales</taxon>
        <taxon>Desulfurococcaceae</taxon>
        <taxon>Aeropyrum</taxon>
    </lineage>
</organism>
<keyword evidence="1" id="KW-1133">Transmembrane helix</keyword>
<gene>
    <name evidence="2" type="ORF">ACAM_0772</name>
</gene>
<keyword evidence="1" id="KW-0472">Membrane</keyword>
<feature type="transmembrane region" description="Helical" evidence="1">
    <location>
        <begin position="156"/>
        <end position="173"/>
    </location>
</feature>
<keyword evidence="3" id="KW-1185">Reference proteome</keyword>
<accession>U3TCU1</accession>
<feature type="transmembrane region" description="Helical" evidence="1">
    <location>
        <begin position="39"/>
        <end position="60"/>
    </location>
</feature>
<dbReference type="RefSeq" id="WP_022541514.1">
    <property type="nucleotide sequence ID" value="NC_022521.1"/>
</dbReference>
<feature type="transmembrane region" description="Helical" evidence="1">
    <location>
        <begin position="72"/>
        <end position="92"/>
    </location>
</feature>
<reference evidence="2 3" key="1">
    <citation type="journal article" date="2013" name="Appl. Environ. Microbiol.">
        <title>Variation of the Virus-Related Elements within Syntenic Genomes of the Hyperthermophilic Archaeon Aeropyrum.</title>
        <authorList>
            <person name="Daifuku T."/>
            <person name="Yoshida T."/>
            <person name="Kitamura T."/>
            <person name="Kawaichi S."/>
            <person name="Inoue T."/>
            <person name="Nomura K."/>
            <person name="Yoshida Y."/>
            <person name="Kuno S."/>
            <person name="Sako Y."/>
        </authorList>
    </citation>
    <scope>NUCLEOTIDE SEQUENCE [LARGE SCALE GENOMIC DNA]</scope>
    <source>
        <strain evidence="2 3">SY1</strain>
    </source>
</reference>
<evidence type="ECO:0000313" key="3">
    <source>
        <dbReference type="Proteomes" id="UP000016887"/>
    </source>
</evidence>
<evidence type="ECO:0000256" key="1">
    <source>
        <dbReference type="SAM" id="Phobius"/>
    </source>
</evidence>
<name>U3TCU1_9CREN</name>
<proteinExistence type="predicted"/>
<sequence length="363" mass="37889">MWQGKAFQVKLSTVALPGIAVGLGGGLFGIVLAPLAPGLHMGLVGLGLGLVFPLSMYVVFTGSLKSGAPRRGLEALAPVLAVSGAILSLLLYPAGLPWRPLAASALAFLGLHTLLQLVGWGRREPRWPLLYPPIAGAISLALPPEGLGVVEWMLRIGLYLDAPMILVVSLYTVARNYGRRPTTPLMAAVLAPNALALGLAAPGQGLHATLALAGLLAYYPALGLHRAPELLRRASSLPGPAGDAVRYMVVSHLLTIPPMLLSLHPQATVLARIHLLYIGFIGVHIILHAPLLLPQVARVKLSKNYQPIPPALLSAGAVVRAVAPEISYMIVLAALAAAAVQFRPEGVVGSRSSPGSAPPRSRL</sequence>
<feature type="transmembrane region" description="Helical" evidence="1">
    <location>
        <begin position="275"/>
        <end position="293"/>
    </location>
</feature>
<dbReference type="Proteomes" id="UP000016887">
    <property type="component" value="Chromosome"/>
</dbReference>
<dbReference type="eggNOG" id="arCOG06091">
    <property type="taxonomic scope" value="Archaea"/>
</dbReference>
<feature type="transmembrane region" description="Helical" evidence="1">
    <location>
        <begin position="12"/>
        <end position="33"/>
    </location>
</feature>
<protein>
    <submittedName>
        <fullName evidence="2">Uncharacterized protein</fullName>
    </submittedName>
</protein>
<keyword evidence="1" id="KW-0812">Transmembrane</keyword>
<dbReference type="KEGG" id="acj:ACAM_0772"/>
<feature type="transmembrane region" description="Helical" evidence="1">
    <location>
        <begin position="98"/>
        <end position="118"/>
    </location>
</feature>
<dbReference type="AlphaFoldDB" id="U3TCU1"/>
<feature type="transmembrane region" description="Helical" evidence="1">
    <location>
        <begin position="244"/>
        <end position="263"/>
    </location>
</feature>